<dbReference type="SUPFAM" id="SSF56601">
    <property type="entry name" value="beta-lactamase/transpeptidase-like"/>
    <property type="match status" value="1"/>
</dbReference>
<dbReference type="Pfam" id="PF00144">
    <property type="entry name" value="Beta-lactamase"/>
    <property type="match status" value="1"/>
</dbReference>
<name>A0A5C8P761_9HYPH</name>
<dbReference type="Gene3D" id="3.40.710.10">
    <property type="entry name" value="DD-peptidase/beta-lactamase superfamily"/>
    <property type="match status" value="1"/>
</dbReference>
<evidence type="ECO:0000313" key="2">
    <source>
        <dbReference type="EMBL" id="TXL69463.1"/>
    </source>
</evidence>
<feature type="domain" description="Beta-lactamase-related" evidence="1">
    <location>
        <begin position="25"/>
        <end position="356"/>
    </location>
</feature>
<gene>
    <name evidence="2" type="ORF">FHP25_38930</name>
</gene>
<dbReference type="AlphaFoldDB" id="A0A5C8P761"/>
<accession>A0A5C8P761</accession>
<dbReference type="PANTHER" id="PTHR43283">
    <property type="entry name" value="BETA-LACTAMASE-RELATED"/>
    <property type="match status" value="1"/>
</dbReference>
<dbReference type="EMBL" id="VDUZ01000082">
    <property type="protein sequence ID" value="TXL69463.1"/>
    <property type="molecule type" value="Genomic_DNA"/>
</dbReference>
<dbReference type="InterPro" id="IPR012338">
    <property type="entry name" value="Beta-lactam/transpept-like"/>
</dbReference>
<dbReference type="InterPro" id="IPR050789">
    <property type="entry name" value="Diverse_Enzym_Activities"/>
</dbReference>
<sequence>MPFPLPTADAAAMGFRTEQLERLVALIDRHIADGHYPGCQIALARNGKLALVRSFGNAATQPDRRRATDDTLWLLYSNTKVIVAATMWALAERGAIRFVDRVADHVPEFKKNGKGAITLLQLLTHQGGFPNAVVPKDAWDDHAKLRQVVCDFSLEWTPGSKVHYHGLSAHWVAGVVIEAVTGKDFRDVVRETVLEPLGLGNDLFMGVGPALAARVSDMHYQPPLGGTPQNDPDNNAAEWRRAGIPGGGGYGTARGMAALYQMMLADGVLNNHRLVSPRTLQYALRNWTGDRVDEFMGMPMHRGIGPHLRGTTEAIRGLGSIASPRAFGHGGVGTSYCWADPDSGVSFAYITNNRVPDPWHSWRLDHIANLVHTAIL</sequence>
<evidence type="ECO:0000259" key="1">
    <source>
        <dbReference type="Pfam" id="PF00144"/>
    </source>
</evidence>
<dbReference type="PANTHER" id="PTHR43283:SF3">
    <property type="entry name" value="BETA-LACTAMASE FAMILY PROTEIN (AFU_ORTHOLOGUE AFUA_5G07500)"/>
    <property type="match status" value="1"/>
</dbReference>
<dbReference type="InterPro" id="IPR001466">
    <property type="entry name" value="Beta-lactam-related"/>
</dbReference>
<comment type="caution">
    <text evidence="2">The sequence shown here is derived from an EMBL/GenBank/DDBJ whole genome shotgun (WGS) entry which is preliminary data.</text>
</comment>
<protein>
    <submittedName>
        <fullName evidence="2">Beta-lactamase family protein</fullName>
    </submittedName>
</protein>
<dbReference type="Proteomes" id="UP000321638">
    <property type="component" value="Unassembled WGS sequence"/>
</dbReference>
<reference evidence="2 3" key="1">
    <citation type="submission" date="2019-06" db="EMBL/GenBank/DDBJ databases">
        <title>New taxonomy in bacterial strain CC-CFT640, isolated from vineyard.</title>
        <authorList>
            <person name="Lin S.-Y."/>
            <person name="Tsai C.-F."/>
            <person name="Young C.-C."/>
        </authorList>
    </citation>
    <scope>NUCLEOTIDE SEQUENCE [LARGE SCALE GENOMIC DNA]</scope>
    <source>
        <strain evidence="2 3">CC-CFT640</strain>
    </source>
</reference>
<dbReference type="OrthoDB" id="5705574at2"/>
<evidence type="ECO:0000313" key="3">
    <source>
        <dbReference type="Proteomes" id="UP000321638"/>
    </source>
</evidence>
<keyword evidence="3" id="KW-1185">Reference proteome</keyword>
<organism evidence="2 3">
    <name type="scientific">Vineibacter terrae</name>
    <dbReference type="NCBI Taxonomy" id="2586908"/>
    <lineage>
        <taxon>Bacteria</taxon>
        <taxon>Pseudomonadati</taxon>
        <taxon>Pseudomonadota</taxon>
        <taxon>Alphaproteobacteria</taxon>
        <taxon>Hyphomicrobiales</taxon>
        <taxon>Vineibacter</taxon>
    </lineage>
</organism>
<proteinExistence type="predicted"/>
<dbReference type="RefSeq" id="WP_147852414.1">
    <property type="nucleotide sequence ID" value="NZ_VDUZ01000082.1"/>
</dbReference>